<dbReference type="EMBL" id="FWZX01000005">
    <property type="protein sequence ID" value="SMF13321.1"/>
    <property type="molecule type" value="Genomic_DNA"/>
</dbReference>
<dbReference type="Proteomes" id="UP000192917">
    <property type="component" value="Unassembled WGS sequence"/>
</dbReference>
<dbReference type="SFLD" id="SFLDS00003">
    <property type="entry name" value="Haloacid_Dehalogenase"/>
    <property type="match status" value="1"/>
</dbReference>
<dbReference type="PANTHER" id="PTHR43434">
    <property type="entry name" value="PHOSPHOGLYCOLATE PHOSPHATASE"/>
    <property type="match status" value="1"/>
</dbReference>
<keyword evidence="2" id="KW-1185">Reference proteome</keyword>
<organism evidence="1 2">
    <name type="scientific">Tistlia consotensis USBA 355</name>
    <dbReference type="NCBI Taxonomy" id="560819"/>
    <lineage>
        <taxon>Bacteria</taxon>
        <taxon>Pseudomonadati</taxon>
        <taxon>Pseudomonadota</taxon>
        <taxon>Alphaproteobacteria</taxon>
        <taxon>Rhodospirillales</taxon>
        <taxon>Rhodovibrionaceae</taxon>
        <taxon>Tistlia</taxon>
    </lineage>
</organism>
<dbReference type="InterPro" id="IPR050155">
    <property type="entry name" value="HAD-like_hydrolase_sf"/>
</dbReference>
<dbReference type="SUPFAM" id="SSF56784">
    <property type="entry name" value="HAD-like"/>
    <property type="match status" value="1"/>
</dbReference>
<evidence type="ECO:0000313" key="2">
    <source>
        <dbReference type="Proteomes" id="UP000192917"/>
    </source>
</evidence>
<protein>
    <submittedName>
        <fullName evidence="1">Phosphoglycolate phosphatase</fullName>
    </submittedName>
</protein>
<reference evidence="1 2" key="1">
    <citation type="submission" date="2017-04" db="EMBL/GenBank/DDBJ databases">
        <authorList>
            <person name="Afonso C.L."/>
            <person name="Miller P.J."/>
            <person name="Scott M.A."/>
            <person name="Spackman E."/>
            <person name="Goraichik I."/>
            <person name="Dimitrov K.M."/>
            <person name="Suarez D.L."/>
            <person name="Swayne D.E."/>
        </authorList>
    </citation>
    <scope>NUCLEOTIDE SEQUENCE [LARGE SCALE GENOMIC DNA]</scope>
    <source>
        <strain evidence="1 2">USBA 355</strain>
    </source>
</reference>
<dbReference type="InterPro" id="IPR023198">
    <property type="entry name" value="PGP-like_dom2"/>
</dbReference>
<dbReference type="RefSeq" id="WP_085122161.1">
    <property type="nucleotide sequence ID" value="NZ_FWZX01000005.1"/>
</dbReference>
<dbReference type="InterPro" id="IPR041492">
    <property type="entry name" value="HAD_2"/>
</dbReference>
<dbReference type="GO" id="GO:0016791">
    <property type="term" value="F:phosphatase activity"/>
    <property type="evidence" value="ECO:0007669"/>
    <property type="project" value="UniProtKB-ARBA"/>
</dbReference>
<dbReference type="SFLD" id="SFLDG01129">
    <property type="entry name" value="C1.5:_HAD__Beta-PGM__Phosphata"/>
    <property type="match status" value="1"/>
</dbReference>
<dbReference type="PANTHER" id="PTHR43434:SF20">
    <property type="entry name" value="5'-NUCLEOTIDASE"/>
    <property type="match status" value="1"/>
</dbReference>
<dbReference type="FunFam" id="3.40.50.1000:FF:000022">
    <property type="entry name" value="Phosphoglycolate phosphatase"/>
    <property type="match status" value="1"/>
</dbReference>
<dbReference type="AlphaFoldDB" id="A0A1Y6BNX2"/>
<name>A0A1Y6BNX2_9PROT</name>
<proteinExistence type="predicted"/>
<dbReference type="Pfam" id="PF13419">
    <property type="entry name" value="HAD_2"/>
    <property type="match status" value="1"/>
</dbReference>
<evidence type="ECO:0000313" key="1">
    <source>
        <dbReference type="EMBL" id="SMF13321.1"/>
    </source>
</evidence>
<dbReference type="Gene3D" id="3.40.50.1000">
    <property type="entry name" value="HAD superfamily/HAD-like"/>
    <property type="match status" value="1"/>
</dbReference>
<sequence length="219" mass="22724">MESLFFDLDGTLTDPKPGIVGCIRHALGCLALPVPEAEDLTWCIGPPLHDSLASLCGSPELGARALAHFRERFGTVGLYENAVYPGIAELLAELGAQGRRLFLATSKPRPYAERILAHFELDGFFERAFGSELDGRLANKAALLAHALAETGAASAGAVMIGDRSHDVAGAKANGLASIGVLYGYGSEAELRAAGADALAATVPALAGLLAPSEKSGWI</sequence>
<dbReference type="InterPro" id="IPR023214">
    <property type="entry name" value="HAD_sf"/>
</dbReference>
<dbReference type="Gene3D" id="1.10.150.240">
    <property type="entry name" value="Putative phosphatase, domain 2"/>
    <property type="match status" value="1"/>
</dbReference>
<accession>A0A1Y6BNX2</accession>
<dbReference type="STRING" id="560819.SAMN05428998_105150"/>
<dbReference type="GO" id="GO:0004713">
    <property type="term" value="F:protein tyrosine kinase activity"/>
    <property type="evidence" value="ECO:0007669"/>
    <property type="project" value="TreeGrafter"/>
</dbReference>
<gene>
    <name evidence="1" type="ORF">SAMN05428998_105150</name>
</gene>
<dbReference type="GO" id="GO:0005829">
    <property type="term" value="C:cytosol"/>
    <property type="evidence" value="ECO:0007669"/>
    <property type="project" value="TreeGrafter"/>
</dbReference>
<dbReference type="InterPro" id="IPR036412">
    <property type="entry name" value="HAD-like_sf"/>
</dbReference>